<evidence type="ECO:0000256" key="1">
    <source>
        <dbReference type="ARBA" id="ARBA00022679"/>
    </source>
</evidence>
<evidence type="ECO:0000256" key="2">
    <source>
        <dbReference type="ARBA" id="ARBA00022741"/>
    </source>
</evidence>
<dbReference type="InterPro" id="IPR016064">
    <property type="entry name" value="NAD/diacylglycerol_kinase_sf"/>
</dbReference>
<evidence type="ECO:0000256" key="3">
    <source>
        <dbReference type="ARBA" id="ARBA00022777"/>
    </source>
</evidence>
<sequence length="298" mass="31752">METGAAVPREASLIVNTHSRKGRRMFREAKALLAAAGVELIHAIAVRNPADLNAEVGALISSGAKMVIVGGGDGSVSGSVDSFIGKDCVFALLPLGTANSFARTLGIPLDLPGAVDVIANGRRARIDLGAINNDYFANVAAIGLPSLVGSTIPDGLKRVLGRLGYIVWGLWSVLRFRPFEVILTYKDGRSQRFRALELRIANGSYLGGTEVAEEAEVDSGEIIVQIVTGNGWPALAWHWLTTSLKLPARRRTAETIRGRFIRIETVPSLPISIDGEVTARTPVDASVARAVLELVVPR</sequence>
<dbReference type="GO" id="GO:0005524">
    <property type="term" value="F:ATP binding"/>
    <property type="evidence" value="ECO:0007669"/>
    <property type="project" value="UniProtKB-KW"/>
</dbReference>
<dbReference type="GO" id="GO:0016301">
    <property type="term" value="F:kinase activity"/>
    <property type="evidence" value="ECO:0007669"/>
    <property type="project" value="UniProtKB-KW"/>
</dbReference>
<dbReference type="InterPro" id="IPR017438">
    <property type="entry name" value="ATP-NAD_kinase_N"/>
</dbReference>
<dbReference type="NCBIfam" id="TIGR00147">
    <property type="entry name" value="YegS/Rv2252/BmrU family lipid kinase"/>
    <property type="match status" value="1"/>
</dbReference>
<reference evidence="7" key="1">
    <citation type="submission" date="2016-11" db="EMBL/GenBank/DDBJ databases">
        <title>Complete Genome Sequence of alachlor-degrading Sphingomonas sp. strain JJ-A5.</title>
        <authorList>
            <person name="Lee H."/>
            <person name="Ka J.-O."/>
        </authorList>
    </citation>
    <scope>NUCLEOTIDE SEQUENCE [LARGE SCALE GENOMIC DNA]</scope>
    <source>
        <strain evidence="7">JJ-A5</strain>
    </source>
</reference>
<dbReference type="EMBL" id="CP018221">
    <property type="protein sequence ID" value="API60859.1"/>
    <property type="molecule type" value="Genomic_DNA"/>
</dbReference>
<keyword evidence="3 6" id="KW-0418">Kinase</keyword>
<keyword evidence="4" id="KW-0067">ATP-binding</keyword>
<dbReference type="InterPro" id="IPR050187">
    <property type="entry name" value="Lipid_Phosphate_FormReg"/>
</dbReference>
<dbReference type="Gene3D" id="3.40.50.10330">
    <property type="entry name" value="Probable inorganic polyphosphate/atp-NAD kinase, domain 1"/>
    <property type="match status" value="1"/>
</dbReference>
<protein>
    <submittedName>
        <fullName evidence="6">Diacylglycerol kinase</fullName>
    </submittedName>
</protein>
<dbReference type="GO" id="GO:0008654">
    <property type="term" value="P:phospholipid biosynthetic process"/>
    <property type="evidence" value="ECO:0007669"/>
    <property type="project" value="InterPro"/>
</dbReference>
<dbReference type="InterPro" id="IPR001206">
    <property type="entry name" value="Diacylglycerol_kinase_cat_dom"/>
</dbReference>
<dbReference type="AlphaFoldDB" id="A0A1L3ZZ33"/>
<dbReference type="InterPro" id="IPR045540">
    <property type="entry name" value="YegS/DAGK_C"/>
</dbReference>
<evidence type="ECO:0000313" key="7">
    <source>
        <dbReference type="Proteomes" id="UP000182063"/>
    </source>
</evidence>
<name>A0A1L3ZZ33_9SPHN</name>
<proteinExistence type="predicted"/>
<dbReference type="Pfam" id="PF19279">
    <property type="entry name" value="YegS_C"/>
    <property type="match status" value="1"/>
</dbReference>
<organism evidence="6 7">
    <name type="scientific">Tardibacter chloracetimidivorans</name>
    <dbReference type="NCBI Taxonomy" id="1921510"/>
    <lineage>
        <taxon>Bacteria</taxon>
        <taxon>Pseudomonadati</taxon>
        <taxon>Pseudomonadota</taxon>
        <taxon>Alphaproteobacteria</taxon>
        <taxon>Sphingomonadales</taxon>
        <taxon>Sphingomonadaceae</taxon>
        <taxon>Tardibacter</taxon>
    </lineage>
</organism>
<dbReference type="Pfam" id="PF00781">
    <property type="entry name" value="DAGK_cat"/>
    <property type="match status" value="1"/>
</dbReference>
<dbReference type="OrthoDB" id="142078at2"/>
<evidence type="ECO:0000259" key="5">
    <source>
        <dbReference type="PROSITE" id="PS50146"/>
    </source>
</evidence>
<dbReference type="STRING" id="1921510.BSL82_00220"/>
<dbReference type="SMART" id="SM00046">
    <property type="entry name" value="DAGKc"/>
    <property type="match status" value="1"/>
</dbReference>
<dbReference type="KEGG" id="sphj:BSL82_00220"/>
<feature type="domain" description="DAGKc" evidence="5">
    <location>
        <begin position="6"/>
        <end position="135"/>
    </location>
</feature>
<keyword evidence="2" id="KW-0547">Nucleotide-binding</keyword>
<dbReference type="SUPFAM" id="SSF111331">
    <property type="entry name" value="NAD kinase/diacylglycerol kinase-like"/>
    <property type="match status" value="1"/>
</dbReference>
<dbReference type="PANTHER" id="PTHR12358">
    <property type="entry name" value="SPHINGOSINE KINASE"/>
    <property type="match status" value="1"/>
</dbReference>
<keyword evidence="7" id="KW-1185">Reference proteome</keyword>
<dbReference type="Proteomes" id="UP000182063">
    <property type="component" value="Chromosome"/>
</dbReference>
<dbReference type="PROSITE" id="PS50146">
    <property type="entry name" value="DAGK"/>
    <property type="match status" value="1"/>
</dbReference>
<dbReference type="Gene3D" id="2.60.200.40">
    <property type="match status" value="1"/>
</dbReference>
<evidence type="ECO:0000313" key="6">
    <source>
        <dbReference type="EMBL" id="API60859.1"/>
    </source>
</evidence>
<gene>
    <name evidence="6" type="ORF">BSL82_00220</name>
</gene>
<evidence type="ECO:0000256" key="4">
    <source>
        <dbReference type="ARBA" id="ARBA00022840"/>
    </source>
</evidence>
<keyword evidence="1" id="KW-0808">Transferase</keyword>
<dbReference type="PANTHER" id="PTHR12358:SF54">
    <property type="entry name" value="SPHINGOSINE KINASE RELATED PROTEIN"/>
    <property type="match status" value="1"/>
</dbReference>
<dbReference type="InterPro" id="IPR005218">
    <property type="entry name" value="Diacylglycerol/lipid_kinase"/>
</dbReference>
<dbReference type="RefSeq" id="WP_072598514.1">
    <property type="nucleotide sequence ID" value="NZ_CP018221.1"/>
</dbReference>
<accession>A0A1L3ZZ33</accession>